<evidence type="ECO:0000256" key="1">
    <source>
        <dbReference type="ARBA" id="ARBA00022729"/>
    </source>
</evidence>
<dbReference type="RefSeq" id="WP_202269661.1">
    <property type="nucleotide sequence ID" value="NZ_JAVDQY010000001.1"/>
</dbReference>
<dbReference type="AlphaFoldDB" id="A0AAE4C1X9"/>
<organism evidence="3 4">
    <name type="scientific">Chryseobacterium rhizosphaerae</name>
    <dbReference type="NCBI Taxonomy" id="395937"/>
    <lineage>
        <taxon>Bacteria</taxon>
        <taxon>Pseudomonadati</taxon>
        <taxon>Bacteroidota</taxon>
        <taxon>Flavobacteriia</taxon>
        <taxon>Flavobacteriales</taxon>
        <taxon>Weeksellaceae</taxon>
        <taxon>Chryseobacterium group</taxon>
        <taxon>Chryseobacterium</taxon>
    </lineage>
</organism>
<dbReference type="EMBL" id="JAVDQY010000001">
    <property type="protein sequence ID" value="MDR6525963.1"/>
    <property type="molecule type" value="Genomic_DNA"/>
</dbReference>
<gene>
    <name evidence="3" type="ORF">J2787_001333</name>
</gene>
<dbReference type="NCBIfam" id="TIGR02608">
    <property type="entry name" value="delta_60_rpt"/>
    <property type="match status" value="3"/>
</dbReference>
<comment type="caution">
    <text evidence="3">The sequence shown here is derived from an EMBL/GenBank/DDBJ whole genome shotgun (WGS) entry which is preliminary data.</text>
</comment>
<dbReference type="Proteomes" id="UP001184861">
    <property type="component" value="Unassembled WGS sequence"/>
</dbReference>
<feature type="domain" description="Secretion system C-terminal sorting" evidence="2">
    <location>
        <begin position="395"/>
        <end position="460"/>
    </location>
</feature>
<dbReference type="InterPro" id="IPR026444">
    <property type="entry name" value="Secre_tail"/>
</dbReference>
<keyword evidence="1" id="KW-0732">Signal</keyword>
<reference evidence="3" key="1">
    <citation type="submission" date="2023-07" db="EMBL/GenBank/DDBJ databases">
        <title>Sorghum-associated microbial communities from plants grown in Nebraska, USA.</title>
        <authorList>
            <person name="Schachtman D."/>
        </authorList>
    </citation>
    <scope>NUCLEOTIDE SEQUENCE</scope>
    <source>
        <strain evidence="3">DS2360</strain>
    </source>
</reference>
<dbReference type="NCBIfam" id="TIGR04183">
    <property type="entry name" value="Por_Secre_tail"/>
    <property type="match status" value="1"/>
</dbReference>
<dbReference type="SUPFAM" id="SSF101898">
    <property type="entry name" value="NHL repeat"/>
    <property type="match status" value="1"/>
</dbReference>
<protein>
    <submittedName>
        <fullName evidence="3">Delta-60 repeat protein</fullName>
    </submittedName>
</protein>
<evidence type="ECO:0000313" key="3">
    <source>
        <dbReference type="EMBL" id="MDR6525963.1"/>
    </source>
</evidence>
<accession>A0AAE4C1X9</accession>
<dbReference type="Pfam" id="PF18962">
    <property type="entry name" value="Por_Secre_tail"/>
    <property type="match status" value="1"/>
</dbReference>
<evidence type="ECO:0000259" key="2">
    <source>
        <dbReference type="Pfam" id="PF18962"/>
    </source>
</evidence>
<dbReference type="Pfam" id="PF17164">
    <property type="entry name" value="DUF5122"/>
    <property type="match status" value="1"/>
</dbReference>
<dbReference type="InterPro" id="IPR013431">
    <property type="entry name" value="Delta_60_rpt"/>
</dbReference>
<evidence type="ECO:0000313" key="4">
    <source>
        <dbReference type="Proteomes" id="UP001184861"/>
    </source>
</evidence>
<name>A0AAE4C1X9_9FLAO</name>
<proteinExistence type="predicted"/>
<sequence>MKFFFTFFLFLFFNINAQQWYVGEDINYIFSSRIYRDTSTEFASSPLGYSYIYKGNYLRKILPNGENDLSFGVNGFSTTVMPLKTNVTDEGAIVVNDQNIFLASGNRIAKYDVNGNLDTTFGNSGYLNISGSGNISSMEMSSDFGLFVKCGNSLSKITSSGQLDSSFISIAGVISFSITNSAIIIQISNNQFKKYNFAGVQDLNFGIQGVLQVSEFSSYPFKAGVNKYTGDILVCRNYPVELKKYNENGILDTSFGTNGIASFQLPAGDNWYPTGLIGPQFIRVLKIDSNGKILLFGGSGENQYFDDRVTAVIIRFNSDGTLDNSFNNGNAFHYRRTKAAITDVNMLNDNSYLCFDYFAGFGFSYGSCGITKYLRTPDLSNLNVKEINNNKLSLHPNPIEDILNIQLNTNEKLQKVNIYSIDGRLVFTGAELKTNVKFLPAGDYIAEIKTNKNMYSKKIIKK</sequence>
<dbReference type="Gene3D" id="2.80.10.50">
    <property type="match status" value="2"/>
</dbReference>